<dbReference type="PANTHER" id="PTHR10110">
    <property type="entry name" value="SODIUM/HYDROGEN EXCHANGER"/>
    <property type="match status" value="1"/>
</dbReference>
<evidence type="ECO:0000313" key="15">
    <source>
        <dbReference type="EMBL" id="PTX58896.1"/>
    </source>
</evidence>
<evidence type="ECO:0000256" key="6">
    <source>
        <dbReference type="ARBA" id="ARBA00022692"/>
    </source>
</evidence>
<feature type="coiled-coil region" evidence="12">
    <location>
        <begin position="399"/>
        <end position="471"/>
    </location>
</feature>
<name>A0A2T6BSA4_9BACL</name>
<evidence type="ECO:0000256" key="8">
    <source>
        <dbReference type="ARBA" id="ARBA00023053"/>
    </source>
</evidence>
<dbReference type="InterPro" id="IPR018422">
    <property type="entry name" value="Cation/H_exchanger_CPA1"/>
</dbReference>
<proteinExistence type="inferred from homology"/>
<comment type="caution">
    <text evidence="15">The sequence shown here is derived from an EMBL/GenBank/DDBJ whole genome shotgun (WGS) entry which is preliminary data.</text>
</comment>
<feature type="domain" description="Cation/H+ exchanger transmembrane" evidence="14">
    <location>
        <begin position="13"/>
        <end position="396"/>
    </location>
</feature>
<keyword evidence="4" id="KW-0050">Antiport</keyword>
<dbReference type="AlphaFoldDB" id="A0A2T6BSA4"/>
<keyword evidence="9" id="KW-0406">Ion transport</keyword>
<keyword evidence="3" id="KW-0813">Transport</keyword>
<keyword evidence="16" id="KW-1185">Reference proteome</keyword>
<feature type="transmembrane region" description="Helical" evidence="13">
    <location>
        <begin position="93"/>
        <end position="116"/>
    </location>
</feature>
<evidence type="ECO:0000256" key="9">
    <source>
        <dbReference type="ARBA" id="ARBA00023065"/>
    </source>
</evidence>
<evidence type="ECO:0000256" key="5">
    <source>
        <dbReference type="ARBA" id="ARBA00022475"/>
    </source>
</evidence>
<sequence>MENTFELILLLLVLAAGITALSKKLNIAYPIALVVAGTLIGLAPVSGLEELKGFVAEEDVFRFAVISIFLPALLGEATLKLPFSHLNENRKPILILAFVGTFLSYLTVGFLSMGWIGLSVTAAFTFAALMAATDPVSVLSIFKSMGVNERLSTVMEGESLVNDGLAVVLFHISSLSLLAYLGAGAAGMGMAGLEFVKVVSGGLAVGGILGCVFSRLTRFFDDYPLEIIFSVILFYGAFLVAEIFHLSGVIAVVTAGLIFGNYGARIGMNPTTKLNIRTFWDVLALLANSLVFFMVGLEVTAVDIGDKWGDISLAILIVLIARSVAVYVSLLPLRKLPRSWKHIFNWGGLRGSLSIALALSLPADFPGREEVLVLAYSVVLFSLIVQGLTLKSLVRWLGVKQEAESLTEYEERLALLQRSRAAQQELDRLKEKGTLSPVLHEQMIRKYEEKQESAREQLNRLYEERPELQQEQWADALQLVLYAEHRAVDEMEREHTISKPVADRHRAQIVDRLVGNEEQQQT</sequence>
<feature type="transmembrane region" description="Helical" evidence="13">
    <location>
        <begin position="60"/>
        <end position="81"/>
    </location>
</feature>
<keyword evidence="11" id="KW-0739">Sodium transport</keyword>
<evidence type="ECO:0000256" key="7">
    <source>
        <dbReference type="ARBA" id="ARBA00022989"/>
    </source>
</evidence>
<dbReference type="GO" id="GO:0005886">
    <property type="term" value="C:plasma membrane"/>
    <property type="evidence" value="ECO:0007669"/>
    <property type="project" value="UniProtKB-SubCell"/>
</dbReference>
<dbReference type="Gene3D" id="6.10.140.1330">
    <property type="match status" value="1"/>
</dbReference>
<dbReference type="Proteomes" id="UP000244240">
    <property type="component" value="Unassembled WGS sequence"/>
</dbReference>
<accession>A0A2T6BSA4</accession>
<feature type="transmembrane region" description="Helical" evidence="13">
    <location>
        <begin position="122"/>
        <end position="142"/>
    </location>
</feature>
<gene>
    <name evidence="15" type="ORF">C8P63_11478</name>
</gene>
<feature type="transmembrane region" description="Helical" evidence="13">
    <location>
        <begin position="163"/>
        <end position="183"/>
    </location>
</feature>
<keyword evidence="8" id="KW-0915">Sodium</keyword>
<evidence type="ECO:0000256" key="11">
    <source>
        <dbReference type="ARBA" id="ARBA00023201"/>
    </source>
</evidence>
<feature type="transmembrane region" description="Helical" evidence="13">
    <location>
        <begin position="279"/>
        <end position="299"/>
    </location>
</feature>
<keyword evidence="12" id="KW-0175">Coiled coil</keyword>
<evidence type="ECO:0000259" key="14">
    <source>
        <dbReference type="Pfam" id="PF00999"/>
    </source>
</evidence>
<evidence type="ECO:0000256" key="13">
    <source>
        <dbReference type="SAM" id="Phobius"/>
    </source>
</evidence>
<organism evidence="15 16">
    <name type="scientific">Melghirimyces profundicolus</name>
    <dbReference type="NCBI Taxonomy" id="1242148"/>
    <lineage>
        <taxon>Bacteria</taxon>
        <taxon>Bacillati</taxon>
        <taxon>Bacillota</taxon>
        <taxon>Bacilli</taxon>
        <taxon>Bacillales</taxon>
        <taxon>Thermoactinomycetaceae</taxon>
        <taxon>Melghirimyces</taxon>
    </lineage>
</organism>
<reference evidence="15 16" key="1">
    <citation type="submission" date="2018-04" db="EMBL/GenBank/DDBJ databases">
        <title>Genomic Encyclopedia of Archaeal and Bacterial Type Strains, Phase II (KMG-II): from individual species to whole genera.</title>
        <authorList>
            <person name="Goeker M."/>
        </authorList>
    </citation>
    <scope>NUCLEOTIDE SEQUENCE [LARGE SCALE GENOMIC DNA]</scope>
    <source>
        <strain evidence="15 16">DSM 45787</strain>
    </source>
</reference>
<dbReference type="GO" id="GO:0015386">
    <property type="term" value="F:potassium:proton antiporter activity"/>
    <property type="evidence" value="ECO:0007669"/>
    <property type="project" value="TreeGrafter"/>
</dbReference>
<keyword evidence="5" id="KW-1003">Cell membrane</keyword>
<evidence type="ECO:0000256" key="12">
    <source>
        <dbReference type="SAM" id="Coils"/>
    </source>
</evidence>
<evidence type="ECO:0000256" key="2">
    <source>
        <dbReference type="ARBA" id="ARBA00007367"/>
    </source>
</evidence>
<keyword evidence="7 13" id="KW-1133">Transmembrane helix</keyword>
<comment type="similarity">
    <text evidence="2">Belongs to the monovalent cation:proton antiporter 1 (CPA1) transporter (TC 2.A.36) family.</text>
</comment>
<dbReference type="Pfam" id="PF00999">
    <property type="entry name" value="Na_H_Exchanger"/>
    <property type="match status" value="1"/>
</dbReference>
<protein>
    <submittedName>
        <fullName evidence="15">Sodium/proton antiporter (CPA1 family)</fullName>
    </submittedName>
</protein>
<dbReference type="InterPro" id="IPR006153">
    <property type="entry name" value="Cation/H_exchanger_TM"/>
</dbReference>
<feature type="transmembrane region" description="Helical" evidence="13">
    <location>
        <begin position="373"/>
        <end position="390"/>
    </location>
</feature>
<feature type="transmembrane region" description="Helical" evidence="13">
    <location>
        <begin position="195"/>
        <end position="216"/>
    </location>
</feature>
<feature type="transmembrane region" description="Helical" evidence="13">
    <location>
        <begin position="247"/>
        <end position="267"/>
    </location>
</feature>
<comment type="subcellular location">
    <subcellularLocation>
        <location evidence="1">Cell membrane</location>
        <topology evidence="1">Multi-pass membrane protein</topology>
    </subcellularLocation>
</comment>
<feature type="transmembrane region" description="Helical" evidence="13">
    <location>
        <begin position="311"/>
        <end position="331"/>
    </location>
</feature>
<keyword evidence="6 13" id="KW-0812">Transmembrane</keyword>
<dbReference type="GO" id="GO:0015385">
    <property type="term" value="F:sodium:proton antiporter activity"/>
    <property type="evidence" value="ECO:0007669"/>
    <property type="project" value="InterPro"/>
</dbReference>
<evidence type="ECO:0000256" key="4">
    <source>
        <dbReference type="ARBA" id="ARBA00022449"/>
    </source>
</evidence>
<dbReference type="RefSeq" id="WP_108024182.1">
    <property type="nucleotide sequence ID" value="NZ_QBKR01000014.1"/>
</dbReference>
<dbReference type="EMBL" id="QBKR01000014">
    <property type="protein sequence ID" value="PTX58896.1"/>
    <property type="molecule type" value="Genomic_DNA"/>
</dbReference>
<evidence type="ECO:0000256" key="1">
    <source>
        <dbReference type="ARBA" id="ARBA00004651"/>
    </source>
</evidence>
<dbReference type="GO" id="GO:0098719">
    <property type="term" value="P:sodium ion import across plasma membrane"/>
    <property type="evidence" value="ECO:0007669"/>
    <property type="project" value="TreeGrafter"/>
</dbReference>
<keyword evidence="10 13" id="KW-0472">Membrane</keyword>
<dbReference type="OrthoDB" id="154752at2"/>
<evidence type="ECO:0000313" key="16">
    <source>
        <dbReference type="Proteomes" id="UP000244240"/>
    </source>
</evidence>
<dbReference type="GO" id="GO:0051453">
    <property type="term" value="P:regulation of intracellular pH"/>
    <property type="evidence" value="ECO:0007669"/>
    <property type="project" value="TreeGrafter"/>
</dbReference>
<evidence type="ECO:0000256" key="3">
    <source>
        <dbReference type="ARBA" id="ARBA00022448"/>
    </source>
</evidence>
<evidence type="ECO:0000256" key="10">
    <source>
        <dbReference type="ARBA" id="ARBA00023136"/>
    </source>
</evidence>
<dbReference type="PANTHER" id="PTHR10110:SF195">
    <property type="entry name" value="NA(+)_H(+) ANTIPORTER NHAS2"/>
    <property type="match status" value="1"/>
</dbReference>